<comment type="similarity">
    <text evidence="2 7">Belongs to the ExbD/TolR family.</text>
</comment>
<feature type="region of interest" description="Disordered" evidence="8">
    <location>
        <begin position="127"/>
        <end position="148"/>
    </location>
</feature>
<reference evidence="9 10" key="1">
    <citation type="submission" date="2018-07" db="EMBL/GenBank/DDBJ databases">
        <title>Comparative genomes isolates from brazilian mangrove.</title>
        <authorList>
            <person name="De Araujo J.E."/>
            <person name="Taketani R.G."/>
            <person name="Silva M.C.P."/>
            <person name="Lourenco M.V."/>
            <person name="Oliveira V.M."/>
            <person name="Andreote F.D."/>
        </authorList>
    </citation>
    <scope>NUCLEOTIDE SEQUENCE [LARGE SCALE GENOMIC DNA]</scope>
    <source>
        <strain evidence="9 10">HEX PRIS-MGV</strain>
    </source>
</reference>
<dbReference type="PANTHER" id="PTHR30558">
    <property type="entry name" value="EXBD MEMBRANE COMPONENT OF PMF-DRIVEN MACROMOLECULE IMPORT SYSTEM"/>
    <property type="match status" value="1"/>
</dbReference>
<organism evidence="9 10">
    <name type="scientific">Bremerella cremea</name>
    <dbReference type="NCBI Taxonomy" id="1031537"/>
    <lineage>
        <taxon>Bacteria</taxon>
        <taxon>Pseudomonadati</taxon>
        <taxon>Planctomycetota</taxon>
        <taxon>Planctomycetia</taxon>
        <taxon>Pirellulales</taxon>
        <taxon>Pirellulaceae</taxon>
        <taxon>Bremerella</taxon>
    </lineage>
</organism>
<gene>
    <name evidence="9" type="ORF">DTL42_00665</name>
</gene>
<dbReference type="InterPro" id="IPR003400">
    <property type="entry name" value="ExbD"/>
</dbReference>
<dbReference type="Proteomes" id="UP000253562">
    <property type="component" value="Unassembled WGS sequence"/>
</dbReference>
<evidence type="ECO:0000256" key="8">
    <source>
        <dbReference type="SAM" id="MobiDB-lite"/>
    </source>
</evidence>
<comment type="caution">
    <text evidence="9">The sequence shown here is derived from an EMBL/GenBank/DDBJ whole genome shotgun (WGS) entry which is preliminary data.</text>
</comment>
<keyword evidence="7" id="KW-0813">Transport</keyword>
<evidence type="ECO:0000256" key="6">
    <source>
        <dbReference type="ARBA" id="ARBA00023136"/>
    </source>
</evidence>
<keyword evidence="6" id="KW-0472">Membrane</keyword>
<proteinExistence type="inferred from homology"/>
<comment type="subcellular location">
    <subcellularLocation>
        <location evidence="1">Cell membrane</location>
        <topology evidence="1">Single-pass membrane protein</topology>
    </subcellularLocation>
    <subcellularLocation>
        <location evidence="7">Cell membrane</location>
        <topology evidence="7">Single-pass type II membrane protein</topology>
    </subcellularLocation>
</comment>
<evidence type="ECO:0000256" key="5">
    <source>
        <dbReference type="ARBA" id="ARBA00022989"/>
    </source>
</evidence>
<dbReference type="PANTHER" id="PTHR30558:SF3">
    <property type="entry name" value="BIOPOLYMER TRANSPORT PROTEIN EXBD-RELATED"/>
    <property type="match status" value="1"/>
</dbReference>
<name>A0A368KZ85_9BACT</name>
<evidence type="ECO:0000256" key="4">
    <source>
        <dbReference type="ARBA" id="ARBA00022692"/>
    </source>
</evidence>
<dbReference type="RefSeq" id="WP_114366745.1">
    <property type="nucleotide sequence ID" value="NZ_QPEX01000006.1"/>
</dbReference>
<evidence type="ECO:0008006" key="11">
    <source>
        <dbReference type="Google" id="ProtNLM"/>
    </source>
</evidence>
<sequence>MKHAHDHFRFRCPACGESLTATFDMVGGVTYCSECDTRLEVPKPTHFDDSDEEQFEELSEVDVVTKKRPAPVPHESVIAQEAPVAFSKKRDGEDGELDLTPMVDVTFLLLIFFMVTASFQIQKSMQIPAPKDNSPSSVSQQEEPEDDPDNILVRIDSFNTYYVGCAAWDQEREAPSEQELYRQVRAARDSNSASPPRTLIVIAHEECLHEKVVTALDAGMDAGVDSIRLQSTEEDM</sequence>
<evidence type="ECO:0000256" key="2">
    <source>
        <dbReference type="ARBA" id="ARBA00005811"/>
    </source>
</evidence>
<protein>
    <recommendedName>
        <fullName evidence="11">Biopolymer transporter ExbD</fullName>
    </recommendedName>
</protein>
<dbReference type="OrthoDB" id="292474at2"/>
<dbReference type="GO" id="GO:0015031">
    <property type="term" value="P:protein transport"/>
    <property type="evidence" value="ECO:0007669"/>
    <property type="project" value="UniProtKB-KW"/>
</dbReference>
<evidence type="ECO:0000313" key="10">
    <source>
        <dbReference type="Proteomes" id="UP000253562"/>
    </source>
</evidence>
<keyword evidence="4 7" id="KW-0812">Transmembrane</keyword>
<dbReference type="GO" id="GO:0022857">
    <property type="term" value="F:transmembrane transporter activity"/>
    <property type="evidence" value="ECO:0007669"/>
    <property type="project" value="InterPro"/>
</dbReference>
<evidence type="ECO:0000313" key="9">
    <source>
        <dbReference type="EMBL" id="RCS55936.1"/>
    </source>
</evidence>
<dbReference type="EMBL" id="QPEX01000006">
    <property type="protein sequence ID" value="RCS55936.1"/>
    <property type="molecule type" value="Genomic_DNA"/>
</dbReference>
<evidence type="ECO:0000256" key="1">
    <source>
        <dbReference type="ARBA" id="ARBA00004162"/>
    </source>
</evidence>
<accession>A0A368KZ85</accession>
<keyword evidence="7" id="KW-0653">Protein transport</keyword>
<dbReference type="Pfam" id="PF02472">
    <property type="entry name" value="ExbD"/>
    <property type="match status" value="1"/>
</dbReference>
<dbReference type="GO" id="GO:0005886">
    <property type="term" value="C:plasma membrane"/>
    <property type="evidence" value="ECO:0007669"/>
    <property type="project" value="UniProtKB-SubCell"/>
</dbReference>
<keyword evidence="3" id="KW-1003">Cell membrane</keyword>
<evidence type="ECO:0000256" key="3">
    <source>
        <dbReference type="ARBA" id="ARBA00022475"/>
    </source>
</evidence>
<evidence type="ECO:0000256" key="7">
    <source>
        <dbReference type="RuleBase" id="RU003879"/>
    </source>
</evidence>
<dbReference type="AlphaFoldDB" id="A0A368KZ85"/>
<keyword evidence="5" id="KW-1133">Transmembrane helix</keyword>